<evidence type="ECO:0000313" key="2">
    <source>
        <dbReference type="EMBL" id="MFC0315034.1"/>
    </source>
</evidence>
<feature type="domain" description="Fido" evidence="1">
    <location>
        <begin position="142"/>
        <end position="289"/>
    </location>
</feature>
<name>A0ABV6H830_9ACTN</name>
<sequence>MTSLPESSWPSVDLEQVDWRPAVPRELLTRAQRARYRGPYSAALVAPIADRTPLLTPELHGLVNDASTLITRFDAELGAELAPFATVLLRSEAAASSQIENLSSGAKQIALAELGSREKRNATEIVGNVAAMRAALALVDNLDAEAIVAMHRALMSHHAPEIAGRWRTEAVWIGGSSIGPHDADYIAPQATHVPGLIDDLIDFTQRTDLPALAQIALTHAQFETIHPFPDGNGRTGRALLQAMLMSLGLTRNVTVPVSAGLLTDTDGYFRALDSYRGGDVVPIVEAVARAAQAAVVNGSRLIADLRAIRGDWDSRVNLRSDARARELMEVLLRQPVIDSASAAQALGMSASNAARAIRPLVEAGILTEFTGYRRNRMWCATDITEALDEFARRALRKAQ</sequence>
<dbReference type="SUPFAM" id="SSF46785">
    <property type="entry name" value="Winged helix' DNA-binding domain"/>
    <property type="match status" value="1"/>
</dbReference>
<dbReference type="EMBL" id="JBHLWV010000019">
    <property type="protein sequence ID" value="MFC0315034.1"/>
    <property type="molecule type" value="Genomic_DNA"/>
</dbReference>
<dbReference type="Pfam" id="PF13784">
    <property type="entry name" value="Fic_N"/>
    <property type="match status" value="1"/>
</dbReference>
<dbReference type="Gene3D" id="1.10.3290.10">
    <property type="entry name" value="Fido-like domain"/>
    <property type="match status" value="1"/>
</dbReference>
<dbReference type="InterPro" id="IPR040198">
    <property type="entry name" value="Fido_containing"/>
</dbReference>
<accession>A0ABV6H830</accession>
<proteinExistence type="predicted"/>
<dbReference type="InterPro" id="IPR036390">
    <property type="entry name" value="WH_DNA-bd_sf"/>
</dbReference>
<protein>
    <submittedName>
        <fullName evidence="2">Fic family protein</fullName>
    </submittedName>
</protein>
<dbReference type="InterPro" id="IPR036597">
    <property type="entry name" value="Fido-like_dom_sf"/>
</dbReference>
<keyword evidence="3" id="KW-1185">Reference proteome</keyword>
<reference evidence="2 3" key="1">
    <citation type="submission" date="2024-09" db="EMBL/GenBank/DDBJ databases">
        <authorList>
            <person name="Sun Q."/>
            <person name="Mori K."/>
        </authorList>
    </citation>
    <scope>NUCLEOTIDE SEQUENCE [LARGE SCALE GENOMIC DNA]</scope>
    <source>
        <strain evidence="2 3">CCM 7957</strain>
    </source>
</reference>
<dbReference type="PANTHER" id="PTHR13504:SF38">
    <property type="entry name" value="FIDO DOMAIN-CONTAINING PROTEIN"/>
    <property type="match status" value="1"/>
</dbReference>
<dbReference type="Pfam" id="PF02661">
    <property type="entry name" value="Fic"/>
    <property type="match status" value="1"/>
</dbReference>
<dbReference type="PROSITE" id="PS51459">
    <property type="entry name" value="FIDO"/>
    <property type="match status" value="1"/>
</dbReference>
<organism evidence="2 3">
    <name type="scientific">Gordonia phosphorivorans</name>
    <dbReference type="NCBI Taxonomy" id="1056982"/>
    <lineage>
        <taxon>Bacteria</taxon>
        <taxon>Bacillati</taxon>
        <taxon>Actinomycetota</taxon>
        <taxon>Actinomycetes</taxon>
        <taxon>Mycobacteriales</taxon>
        <taxon>Gordoniaceae</taxon>
        <taxon>Gordonia</taxon>
    </lineage>
</organism>
<evidence type="ECO:0000259" key="1">
    <source>
        <dbReference type="PROSITE" id="PS51459"/>
    </source>
</evidence>
<dbReference type="InterPro" id="IPR025758">
    <property type="entry name" value="Fic/DOC_N"/>
</dbReference>
<dbReference type="SUPFAM" id="SSF140931">
    <property type="entry name" value="Fic-like"/>
    <property type="match status" value="1"/>
</dbReference>
<evidence type="ECO:0000313" key="3">
    <source>
        <dbReference type="Proteomes" id="UP001589783"/>
    </source>
</evidence>
<dbReference type="Proteomes" id="UP001589783">
    <property type="component" value="Unassembled WGS sequence"/>
</dbReference>
<comment type="caution">
    <text evidence="2">The sequence shown here is derived from an EMBL/GenBank/DDBJ whole genome shotgun (WGS) entry which is preliminary data.</text>
</comment>
<dbReference type="PANTHER" id="PTHR13504">
    <property type="entry name" value="FIDO DOMAIN-CONTAINING PROTEIN DDB_G0283145"/>
    <property type="match status" value="1"/>
</dbReference>
<dbReference type="RefSeq" id="WP_382363363.1">
    <property type="nucleotide sequence ID" value="NZ_JBHLWV010000019.1"/>
</dbReference>
<dbReference type="InterPro" id="IPR003812">
    <property type="entry name" value="Fido"/>
</dbReference>
<gene>
    <name evidence="2" type="ORF">ACFFJD_09240</name>
</gene>